<dbReference type="Pfam" id="PF13475">
    <property type="entry name" value="DUF4116"/>
    <property type="match status" value="1"/>
</dbReference>
<keyword evidence="1" id="KW-0812">Transmembrane</keyword>
<dbReference type="STRING" id="464.Lgor_1593"/>
<evidence type="ECO:0000313" key="5">
    <source>
        <dbReference type="Proteomes" id="UP000186808"/>
    </source>
</evidence>
<feature type="transmembrane region" description="Helical" evidence="1">
    <location>
        <begin position="223"/>
        <end position="246"/>
    </location>
</feature>
<dbReference type="AlphaFoldDB" id="A0A377GH46"/>
<gene>
    <name evidence="4" type="ORF">NCTC11401_00512</name>
    <name evidence="3" type="ORF">SAMN05421777_13016</name>
</gene>
<evidence type="ECO:0000313" key="4">
    <source>
        <dbReference type="EMBL" id="STO23712.1"/>
    </source>
</evidence>
<dbReference type="Proteomes" id="UP000186808">
    <property type="component" value="Unassembled WGS sequence"/>
</dbReference>
<organism evidence="4 6">
    <name type="scientific">Fluoribacter gormanii</name>
    <dbReference type="NCBI Taxonomy" id="464"/>
    <lineage>
        <taxon>Bacteria</taxon>
        <taxon>Pseudomonadati</taxon>
        <taxon>Pseudomonadota</taxon>
        <taxon>Gammaproteobacteria</taxon>
        <taxon>Legionellales</taxon>
        <taxon>Legionellaceae</taxon>
        <taxon>Fluoribacter</taxon>
    </lineage>
</organism>
<dbReference type="EMBL" id="FTNL01000030">
    <property type="protein sequence ID" value="SIR85464.1"/>
    <property type="molecule type" value="Genomic_DNA"/>
</dbReference>
<feature type="domain" description="DUF4116" evidence="2">
    <location>
        <begin position="10"/>
        <end position="53"/>
    </location>
</feature>
<keyword evidence="1" id="KW-0472">Membrane</keyword>
<evidence type="ECO:0000256" key="1">
    <source>
        <dbReference type="SAM" id="Phobius"/>
    </source>
</evidence>
<keyword evidence="5" id="KW-1185">Reference proteome</keyword>
<evidence type="ECO:0000313" key="3">
    <source>
        <dbReference type="EMBL" id="SIR85464.1"/>
    </source>
</evidence>
<evidence type="ECO:0000259" key="2">
    <source>
        <dbReference type="Pfam" id="PF13475"/>
    </source>
</evidence>
<name>A0A377GH46_9GAMM</name>
<proteinExistence type="predicted"/>
<dbReference type="RefSeq" id="WP_058468091.1">
    <property type="nucleotide sequence ID" value="NZ_CAAAIX010000031.1"/>
</dbReference>
<reference evidence="4 6" key="2">
    <citation type="submission" date="2018-06" db="EMBL/GenBank/DDBJ databases">
        <authorList>
            <consortium name="Pathogen Informatics"/>
            <person name="Doyle S."/>
        </authorList>
    </citation>
    <scope>NUCLEOTIDE SEQUENCE [LARGE SCALE GENOMIC DNA]</scope>
    <source>
        <strain evidence="4 6">NCTC11401</strain>
    </source>
</reference>
<reference evidence="3 5" key="1">
    <citation type="submission" date="2017-01" db="EMBL/GenBank/DDBJ databases">
        <authorList>
            <person name="Varghese N."/>
            <person name="Submissions S."/>
        </authorList>
    </citation>
    <scope>NUCLEOTIDE SEQUENCE [LARGE SCALE GENOMIC DNA]</scope>
    <source>
        <strain evidence="3 5">ATCC 33342</strain>
    </source>
</reference>
<sequence>MLDGFQQQELEKIKNDPMLIKDAPEALKANEEFMLEVIRLSAFAMAHAAPELQNKKSFVLAAIALNARAYIYTLHKWRDNERVTRCAVRKDPVFLFAASERLKADEDFKINALKINSWYPWIRFNKFIKNNFFEGLGDTFAIMYGNYGILEKMDGKEFDPNILKYGFIDITLIPQLSNFLINYGAPTKPCDGNPFRYAVDNERRNDATILRNISLAIGFGLQFLRFAMAAAATILVIPIVALVHILKSPYTYYYQRSLLQLEGVIYDAKNNNPVSQKTTLAAFISRTKSNLNDLCGYKSVDITSYSYENSEVETYGSTYSSNPQLFFKPSNSKKPSQVRAKEIATALEIDEKYDPNNSRSIAIGRSFY</sequence>
<dbReference type="EMBL" id="UGGV01000001">
    <property type="protein sequence ID" value="STO23712.1"/>
    <property type="molecule type" value="Genomic_DNA"/>
</dbReference>
<dbReference type="InterPro" id="IPR025197">
    <property type="entry name" value="DUF4116"/>
</dbReference>
<dbReference type="OrthoDB" id="5634798at2"/>
<keyword evidence="1" id="KW-1133">Transmembrane helix</keyword>
<accession>A0A377GH46</accession>
<dbReference type="Proteomes" id="UP000254374">
    <property type="component" value="Unassembled WGS sequence"/>
</dbReference>
<evidence type="ECO:0000313" key="6">
    <source>
        <dbReference type="Proteomes" id="UP000254374"/>
    </source>
</evidence>
<protein>
    <recommendedName>
        <fullName evidence="2">DUF4116 domain-containing protein</fullName>
    </recommendedName>
</protein>